<reference evidence="1 2" key="1">
    <citation type="journal article" date="2020" name="Nature">
        <title>Six reference-quality genomes reveal evolution of bat adaptations.</title>
        <authorList>
            <person name="Jebb D."/>
            <person name="Huang Z."/>
            <person name="Pippel M."/>
            <person name="Hughes G.M."/>
            <person name="Lavrichenko K."/>
            <person name="Devanna P."/>
            <person name="Winkler S."/>
            <person name="Jermiin L.S."/>
            <person name="Skirmuntt E.C."/>
            <person name="Katzourakis A."/>
            <person name="Burkitt-Gray L."/>
            <person name="Ray D.A."/>
            <person name="Sullivan K.A.M."/>
            <person name="Roscito J.G."/>
            <person name="Kirilenko B.M."/>
            <person name="Davalos L.M."/>
            <person name="Corthals A.P."/>
            <person name="Power M.L."/>
            <person name="Jones G."/>
            <person name="Ransome R.D."/>
            <person name="Dechmann D.K.N."/>
            <person name="Locatelli A.G."/>
            <person name="Puechmaille S.J."/>
            <person name="Fedrigo O."/>
            <person name="Jarvis E.D."/>
            <person name="Hiller M."/>
            <person name="Vernes S.C."/>
            <person name="Myers E.W."/>
            <person name="Teeling E.C."/>
        </authorList>
    </citation>
    <scope>NUCLEOTIDE SEQUENCE [LARGE SCALE GENOMIC DNA]</scope>
    <source>
        <strain evidence="1">MRouAeg1</strain>
        <tissue evidence="1">Muscle</tissue>
    </source>
</reference>
<dbReference type="EMBL" id="JACASE010000001">
    <property type="protein sequence ID" value="KAF6506014.1"/>
    <property type="molecule type" value="Genomic_DNA"/>
</dbReference>
<evidence type="ECO:0000313" key="2">
    <source>
        <dbReference type="Proteomes" id="UP000593571"/>
    </source>
</evidence>
<protein>
    <submittedName>
        <fullName evidence="1">Uncharacterized protein</fullName>
    </submittedName>
</protein>
<name>A0A7J8KB04_ROUAE</name>
<sequence length="145" mass="17192">MKEQYLKVLKYLSPQEISYIHKTSLLFIGISFIFREYRRVSHMDQYRSENKHTVPSRQTTSPARDWGRINIYIKEVARTGYEIWNFVLTLSALLDGCHSNQIIYLNLVCWRELEYLENLALSHLGFLTHRLQKTSENGNFLMSSQ</sequence>
<gene>
    <name evidence="1" type="ORF">HJG63_007871</name>
</gene>
<proteinExistence type="predicted"/>
<organism evidence="1 2">
    <name type="scientific">Rousettus aegyptiacus</name>
    <name type="common">Egyptian fruit bat</name>
    <name type="synonym">Pteropus aegyptiacus</name>
    <dbReference type="NCBI Taxonomy" id="9407"/>
    <lineage>
        <taxon>Eukaryota</taxon>
        <taxon>Metazoa</taxon>
        <taxon>Chordata</taxon>
        <taxon>Craniata</taxon>
        <taxon>Vertebrata</taxon>
        <taxon>Euteleostomi</taxon>
        <taxon>Mammalia</taxon>
        <taxon>Eutheria</taxon>
        <taxon>Laurasiatheria</taxon>
        <taxon>Chiroptera</taxon>
        <taxon>Yinpterochiroptera</taxon>
        <taxon>Pteropodoidea</taxon>
        <taxon>Pteropodidae</taxon>
        <taxon>Rousettinae</taxon>
        <taxon>Rousettus</taxon>
    </lineage>
</organism>
<keyword evidence="2" id="KW-1185">Reference proteome</keyword>
<dbReference type="Proteomes" id="UP000593571">
    <property type="component" value="Unassembled WGS sequence"/>
</dbReference>
<comment type="caution">
    <text evidence="1">The sequence shown here is derived from an EMBL/GenBank/DDBJ whole genome shotgun (WGS) entry which is preliminary data.</text>
</comment>
<dbReference type="AlphaFoldDB" id="A0A7J8KB04"/>
<accession>A0A7J8KB04</accession>
<evidence type="ECO:0000313" key="1">
    <source>
        <dbReference type="EMBL" id="KAF6506014.1"/>
    </source>
</evidence>